<organism evidence="2 3">
    <name type="scientific">Colletotrichum spinosum</name>
    <dbReference type="NCBI Taxonomy" id="1347390"/>
    <lineage>
        <taxon>Eukaryota</taxon>
        <taxon>Fungi</taxon>
        <taxon>Dikarya</taxon>
        <taxon>Ascomycota</taxon>
        <taxon>Pezizomycotina</taxon>
        <taxon>Sordariomycetes</taxon>
        <taxon>Hypocreomycetidae</taxon>
        <taxon>Glomerellales</taxon>
        <taxon>Glomerellaceae</taxon>
        <taxon>Colletotrichum</taxon>
        <taxon>Colletotrichum orbiculare species complex</taxon>
    </lineage>
</organism>
<reference evidence="2 3" key="1">
    <citation type="submission" date="2018-11" db="EMBL/GenBank/DDBJ databases">
        <title>Genome sequence and assembly of Colletotrichum spinosum.</title>
        <authorList>
            <person name="Gan P."/>
            <person name="Shirasu K."/>
        </authorList>
    </citation>
    <scope>NUCLEOTIDE SEQUENCE [LARGE SCALE GENOMIC DNA]</scope>
    <source>
        <strain evidence="2 3">CBS 515.97</strain>
    </source>
</reference>
<protein>
    <submittedName>
        <fullName evidence="2">Uncharacterized protein</fullName>
    </submittedName>
</protein>
<proteinExistence type="predicted"/>
<dbReference type="EMBL" id="QAPG01000038">
    <property type="protein sequence ID" value="TDZ35687.1"/>
    <property type="molecule type" value="Genomic_DNA"/>
</dbReference>
<dbReference type="AlphaFoldDB" id="A0A4R8QAI2"/>
<gene>
    <name evidence="2" type="ORF">C8035_v007191</name>
</gene>
<comment type="caution">
    <text evidence="2">The sequence shown here is derived from an EMBL/GenBank/DDBJ whole genome shotgun (WGS) entry which is preliminary data.</text>
</comment>
<feature type="chain" id="PRO_5020431729" evidence="1">
    <location>
        <begin position="16"/>
        <end position="279"/>
    </location>
</feature>
<evidence type="ECO:0000313" key="3">
    <source>
        <dbReference type="Proteomes" id="UP000295083"/>
    </source>
</evidence>
<keyword evidence="1" id="KW-0732">Signal</keyword>
<accession>A0A4R8QAI2</accession>
<name>A0A4R8QAI2_9PEZI</name>
<keyword evidence="3" id="KW-1185">Reference proteome</keyword>
<feature type="signal peptide" evidence="1">
    <location>
        <begin position="1"/>
        <end position="15"/>
    </location>
</feature>
<evidence type="ECO:0000313" key="2">
    <source>
        <dbReference type="EMBL" id="TDZ35687.1"/>
    </source>
</evidence>
<dbReference type="Proteomes" id="UP000295083">
    <property type="component" value="Unassembled WGS sequence"/>
</dbReference>
<sequence>MKTFIITILAVTASAAVVDNLEARAGCNANNCLRAVRATRFGTATMQLRMAECSSFLAVTETPSPVTVFVTGGIPETTAAPTLLETQLTTAAPSKEIPFYASACGDDREYSSACSCFGAVPATTALPTSTVTSTLAIVPTVTAPPFVNNTQEVPSNTTRGEIACSSPWVCGEKSIPLCSQAAGETGCVCFVTVEGAQVCAQPNDCNSTCATSGDCGRDEVCVRQSCCMGATCMKTNVCGNEASPKLMFKRRRGGAGAWVKRDGLSRLSLVPHDASLEQH</sequence>
<evidence type="ECO:0000256" key="1">
    <source>
        <dbReference type="SAM" id="SignalP"/>
    </source>
</evidence>